<comment type="caution">
    <text evidence="2">The sequence shown here is derived from an EMBL/GenBank/DDBJ whole genome shotgun (WGS) entry which is preliminary data.</text>
</comment>
<dbReference type="EMBL" id="MQWA01000001">
    <property type="protein sequence ID" value="PQJ27610.1"/>
    <property type="molecule type" value="Genomic_DNA"/>
</dbReference>
<reference evidence="2 3" key="1">
    <citation type="submission" date="2016-12" db="EMBL/GenBank/DDBJ databases">
        <title>Study of bacterial adaptation to deep sea.</title>
        <authorList>
            <person name="Song J."/>
            <person name="Yoshizawa S."/>
            <person name="Kogure K."/>
        </authorList>
    </citation>
    <scope>NUCLEOTIDE SEQUENCE [LARGE SCALE GENOMIC DNA]</scope>
    <source>
        <strain evidence="2 3">SAORIC-165</strain>
    </source>
</reference>
<accession>A0A2S7TZ58</accession>
<evidence type="ECO:0000313" key="2">
    <source>
        <dbReference type="EMBL" id="PQJ27610.1"/>
    </source>
</evidence>
<name>A0A2S7TZ58_9BACT</name>
<keyword evidence="1" id="KW-1133">Transmembrane helix</keyword>
<gene>
    <name evidence="2" type="ORF">BSZ32_03265</name>
</gene>
<protein>
    <submittedName>
        <fullName evidence="2">Uncharacterized protein</fullName>
    </submittedName>
</protein>
<dbReference type="Proteomes" id="UP000239907">
    <property type="component" value="Unassembled WGS sequence"/>
</dbReference>
<proteinExistence type="predicted"/>
<organism evidence="2 3">
    <name type="scientific">Rubritalea profundi</name>
    <dbReference type="NCBI Taxonomy" id="1658618"/>
    <lineage>
        <taxon>Bacteria</taxon>
        <taxon>Pseudomonadati</taxon>
        <taxon>Verrucomicrobiota</taxon>
        <taxon>Verrucomicrobiia</taxon>
        <taxon>Verrucomicrobiales</taxon>
        <taxon>Rubritaleaceae</taxon>
        <taxon>Rubritalea</taxon>
    </lineage>
</organism>
<feature type="transmembrane region" description="Helical" evidence="1">
    <location>
        <begin position="36"/>
        <end position="59"/>
    </location>
</feature>
<keyword evidence="3" id="KW-1185">Reference proteome</keyword>
<evidence type="ECO:0000256" key="1">
    <source>
        <dbReference type="SAM" id="Phobius"/>
    </source>
</evidence>
<evidence type="ECO:0000313" key="3">
    <source>
        <dbReference type="Proteomes" id="UP000239907"/>
    </source>
</evidence>
<sequence>MLVLPASLSAQHPRQLPAFANISAVTKTHGPAPSAFITLPLVGAFFADLANSFIIRYFLSL</sequence>
<keyword evidence="1" id="KW-0812">Transmembrane</keyword>
<keyword evidence="1" id="KW-0472">Membrane</keyword>
<dbReference type="AlphaFoldDB" id="A0A2S7TZ58"/>